<dbReference type="InterPro" id="IPR001249">
    <property type="entry name" value="AcCoA_biotinCC"/>
</dbReference>
<evidence type="ECO:0000256" key="2">
    <source>
        <dbReference type="ARBA" id="ARBA00023267"/>
    </source>
</evidence>
<keyword evidence="3" id="KW-0275">Fatty acid biosynthesis</keyword>
<dbReference type="Gene3D" id="2.40.50.100">
    <property type="match status" value="1"/>
</dbReference>
<dbReference type="STRING" id="519472.BHY08_05945"/>
<evidence type="ECO:0000259" key="4">
    <source>
        <dbReference type="PROSITE" id="PS50968"/>
    </source>
</evidence>
<dbReference type="RefSeq" id="WP_071457006.1">
    <property type="nucleotide sequence ID" value="NZ_CP017267.1"/>
</dbReference>
<keyword evidence="3" id="KW-0444">Lipid biosynthesis</keyword>
<dbReference type="KEGG" id="vte:BHY08_05945"/>
<dbReference type="PROSITE" id="PS50968">
    <property type="entry name" value="BIOTINYL_LIPOYL"/>
    <property type="match status" value="1"/>
</dbReference>
<comment type="function">
    <text evidence="3">This protein is a component of the acetyl coenzyme A carboxylase complex; first, biotin carboxylase catalyzes the carboxylation of the carrier protein and then the transcarboxylase transfers the carboxyl group to form malonyl-CoA.</text>
</comment>
<comment type="pathway">
    <text evidence="3">Lipid metabolism; fatty acid biosynthesis.</text>
</comment>
<organism evidence="5 6">
    <name type="scientific">Vagococcus teuberi</name>
    <dbReference type="NCBI Taxonomy" id="519472"/>
    <lineage>
        <taxon>Bacteria</taxon>
        <taxon>Bacillati</taxon>
        <taxon>Bacillota</taxon>
        <taxon>Bacilli</taxon>
        <taxon>Lactobacillales</taxon>
        <taxon>Enterococcaceae</taxon>
        <taxon>Vagococcus</taxon>
    </lineage>
</organism>
<dbReference type="NCBIfam" id="TIGR00531">
    <property type="entry name" value="BCCP"/>
    <property type="match status" value="1"/>
</dbReference>
<keyword evidence="6" id="KW-1185">Reference proteome</keyword>
<dbReference type="GO" id="GO:0009317">
    <property type="term" value="C:acetyl-CoA carboxylase complex"/>
    <property type="evidence" value="ECO:0007669"/>
    <property type="project" value="InterPro"/>
</dbReference>
<protein>
    <recommendedName>
        <fullName evidence="1 3">Biotin carboxyl carrier protein of acetyl-CoA carboxylase</fullName>
    </recommendedName>
</protein>
<dbReference type="CDD" id="cd06850">
    <property type="entry name" value="biotinyl_domain"/>
    <property type="match status" value="1"/>
</dbReference>
<dbReference type="GO" id="GO:0003989">
    <property type="term" value="F:acetyl-CoA carboxylase activity"/>
    <property type="evidence" value="ECO:0007669"/>
    <property type="project" value="InterPro"/>
</dbReference>
<name>A0A1J0A650_9ENTE</name>
<dbReference type="InterPro" id="IPR011053">
    <property type="entry name" value="Single_hybrid_motif"/>
</dbReference>
<dbReference type="PANTHER" id="PTHR45266:SF3">
    <property type="entry name" value="OXALOACETATE DECARBOXYLASE ALPHA CHAIN"/>
    <property type="match status" value="1"/>
</dbReference>
<gene>
    <name evidence="5" type="ORF">BHY08_05945</name>
</gene>
<evidence type="ECO:0000313" key="6">
    <source>
        <dbReference type="Proteomes" id="UP000191200"/>
    </source>
</evidence>
<dbReference type="OrthoDB" id="9811735at2"/>
<evidence type="ECO:0000313" key="5">
    <source>
        <dbReference type="EMBL" id="APB31411.1"/>
    </source>
</evidence>
<feature type="domain" description="Lipoyl-binding" evidence="4">
    <location>
        <begin position="74"/>
        <end position="150"/>
    </location>
</feature>
<dbReference type="UniPathway" id="UPA00094"/>
<accession>A0A1J0A650</accession>
<dbReference type="PANTHER" id="PTHR45266">
    <property type="entry name" value="OXALOACETATE DECARBOXYLASE ALPHA CHAIN"/>
    <property type="match status" value="1"/>
</dbReference>
<evidence type="ECO:0000256" key="1">
    <source>
        <dbReference type="ARBA" id="ARBA00017562"/>
    </source>
</evidence>
<dbReference type="PRINTS" id="PR01071">
    <property type="entry name" value="ACOABIOTINCC"/>
</dbReference>
<dbReference type="GO" id="GO:0006633">
    <property type="term" value="P:fatty acid biosynthetic process"/>
    <property type="evidence" value="ECO:0007669"/>
    <property type="project" value="UniProtKB-UniPathway"/>
</dbReference>
<dbReference type="InterPro" id="IPR050709">
    <property type="entry name" value="Biotin_Carboxyl_Carrier/Decarb"/>
</dbReference>
<keyword evidence="3" id="KW-0443">Lipid metabolism</keyword>
<evidence type="ECO:0000256" key="3">
    <source>
        <dbReference type="RuleBase" id="RU364072"/>
    </source>
</evidence>
<dbReference type="EMBL" id="CP017267">
    <property type="protein sequence ID" value="APB31411.1"/>
    <property type="molecule type" value="Genomic_DNA"/>
</dbReference>
<sequence length="150" mass="16496">MSYESIKELVDRFEHSDIREMNVSIEGLSLYLSKNDSKQSHDIVVKEHDNQVKEVSVSDVETTEVSPKVEDISGQTIKSPIVGVVYTASEPGKPNFVSVGDSVQVGDTLCIIEAMKIMNDVVSDVSGVVTEVFITNEEVVEFGQPLFKIS</sequence>
<proteinExistence type="predicted"/>
<dbReference type="InterPro" id="IPR000089">
    <property type="entry name" value="Biotin_lipoyl"/>
</dbReference>
<dbReference type="SUPFAM" id="SSF51230">
    <property type="entry name" value="Single hybrid motif"/>
    <property type="match status" value="1"/>
</dbReference>
<keyword evidence="3" id="KW-0276">Fatty acid metabolism</keyword>
<dbReference type="AlphaFoldDB" id="A0A1J0A650"/>
<reference evidence="5 6" key="1">
    <citation type="submission" date="2016-09" db="EMBL/GenBank/DDBJ databases">
        <title>Vagococcus teuberi sp. nov., isolated from the Malian artisanal sour milk fene.</title>
        <authorList>
            <person name="Wullschleger S."/>
            <person name="Seifert C."/>
            <person name="Baumgartner S."/>
            <person name="Lacroix C."/>
            <person name="Bonfoh B."/>
            <person name="Stevens M.J."/>
            <person name="Meile L."/>
        </authorList>
    </citation>
    <scope>NUCLEOTIDE SEQUENCE [LARGE SCALE GENOMIC DNA]</scope>
    <source>
        <strain evidence="5 6">DSM 21459</strain>
    </source>
</reference>
<keyword evidence="2 3" id="KW-0092">Biotin</keyword>
<dbReference type="Pfam" id="PF00364">
    <property type="entry name" value="Biotin_lipoyl"/>
    <property type="match status" value="1"/>
</dbReference>
<dbReference type="Proteomes" id="UP000191200">
    <property type="component" value="Chromosome"/>
</dbReference>